<proteinExistence type="predicted"/>
<feature type="domain" description="ABC3 transporter permease C-terminal" evidence="7">
    <location>
        <begin position="689"/>
        <end position="801"/>
    </location>
</feature>
<evidence type="ECO:0000313" key="10">
    <source>
        <dbReference type="Proteomes" id="UP000664034"/>
    </source>
</evidence>
<sequence length="808" mass="89028">MLQSYLKIALRTLWKHRTHTLINVVGLAVASAACLLLFLTASFHLSFDRFHTKAGRIFQPYFLATDRDGSEKQNGSMPHPLLPALKAEFPEVEGVTRIRWSSGGVRYGDKTFSKMVRSCDPDFLTMFTFPMVKGEAKTALNDLGNVVISQNMAKDVFGKEDPMGKTLLLNQSGSWKNFVVTGILSDFPDNSTEQYDAFIRTENAAEYQTYKADWSHSDSGMYIMLAQSADRQAFEKKLEAFMQKYMGPSMKERQTNGYAKNSRGQQISLLLEPLTDVHFNTDLGGGGQGISKTYVYALLLIGLFILAIACINFINLTIAQSVTRSREVGVRKSLGAGQGQLMGQVWGETGLLCLVSLVLGLVLAYGLMPEFNKLLRTHLSLASFLTPTALLAIGGGLLVVTLVVGGYPSWVVARFNAVEVLKGKLQLNRPGLLRNALIVTQFTIACLLTACTLVMVQQLGYLHKKPLGLNQDQVISIPIGSDLDSQTALRQLRNQLAGKPGVVSVSGTGVNIGNGLDGNNSRYMYGFMYNKRELLCDWLRVDFDYLKTMQIKLLAGRDFNPAFSTDSSMAVLVSQRFAKQMGDANPIGKFIQPDSAKGKFQVVGVVADFNLYSLHRKAEPLVLHLDKNMALGYLLVRVAPQNLTEAMETVKAAWKTIAPKQEFNGSFVSENTERWYRKEQRLSTIFTTAAGIAILLSCMGLFAVALISIEQRTKEIGVRKVLGASVGSLVALLSKDFLRLVGVAIVLATPLAWWAMRNWLGDFAYKISMPWWVFALTGGLAVVIAFVTIAFQSVRAALMNPVKSLRSE</sequence>
<dbReference type="InterPro" id="IPR003838">
    <property type="entry name" value="ABC3_permease_C"/>
</dbReference>
<evidence type="ECO:0000256" key="6">
    <source>
        <dbReference type="SAM" id="Phobius"/>
    </source>
</evidence>
<feature type="transmembrane region" description="Helical" evidence="6">
    <location>
        <begin position="685"/>
        <end position="709"/>
    </location>
</feature>
<feature type="domain" description="ABC3 transporter permease C-terminal" evidence="7">
    <location>
        <begin position="300"/>
        <end position="416"/>
    </location>
</feature>
<feature type="transmembrane region" description="Helical" evidence="6">
    <location>
        <begin position="21"/>
        <end position="43"/>
    </location>
</feature>
<evidence type="ECO:0000259" key="8">
    <source>
        <dbReference type="Pfam" id="PF12704"/>
    </source>
</evidence>
<keyword evidence="3 6" id="KW-0812">Transmembrane</keyword>
<dbReference type="InterPro" id="IPR050250">
    <property type="entry name" value="Macrolide_Exporter_MacB"/>
</dbReference>
<accession>A0A939K1S2</accession>
<dbReference type="PANTHER" id="PTHR30572:SF18">
    <property type="entry name" value="ABC-TYPE MACROLIDE FAMILY EXPORT SYSTEM PERMEASE COMPONENT 2"/>
    <property type="match status" value="1"/>
</dbReference>
<dbReference type="Pfam" id="PF02687">
    <property type="entry name" value="FtsX"/>
    <property type="match status" value="2"/>
</dbReference>
<comment type="caution">
    <text evidence="9">The sequence shown here is derived from an EMBL/GenBank/DDBJ whole genome shotgun (WGS) entry which is preliminary data.</text>
</comment>
<feature type="transmembrane region" description="Helical" evidence="6">
    <location>
        <begin position="737"/>
        <end position="756"/>
    </location>
</feature>
<organism evidence="9 10">
    <name type="scientific">Fibrella rubiginis</name>
    <dbReference type="NCBI Taxonomy" id="2817060"/>
    <lineage>
        <taxon>Bacteria</taxon>
        <taxon>Pseudomonadati</taxon>
        <taxon>Bacteroidota</taxon>
        <taxon>Cytophagia</taxon>
        <taxon>Cytophagales</taxon>
        <taxon>Spirosomataceae</taxon>
        <taxon>Fibrella</taxon>
    </lineage>
</organism>
<dbReference type="PANTHER" id="PTHR30572">
    <property type="entry name" value="MEMBRANE COMPONENT OF TRANSPORTER-RELATED"/>
    <property type="match status" value="1"/>
</dbReference>
<feature type="transmembrane region" description="Helical" evidence="6">
    <location>
        <begin position="432"/>
        <end position="456"/>
    </location>
</feature>
<dbReference type="AlphaFoldDB" id="A0A939K1S2"/>
<feature type="transmembrane region" description="Helical" evidence="6">
    <location>
        <begin position="294"/>
        <end position="316"/>
    </location>
</feature>
<name>A0A939K1S2_9BACT</name>
<keyword evidence="5 6" id="KW-0472">Membrane</keyword>
<evidence type="ECO:0000256" key="5">
    <source>
        <dbReference type="ARBA" id="ARBA00023136"/>
    </source>
</evidence>
<evidence type="ECO:0000313" key="9">
    <source>
        <dbReference type="EMBL" id="MBO0937447.1"/>
    </source>
</evidence>
<evidence type="ECO:0000256" key="3">
    <source>
        <dbReference type="ARBA" id="ARBA00022692"/>
    </source>
</evidence>
<dbReference type="Pfam" id="PF12704">
    <property type="entry name" value="MacB_PCD"/>
    <property type="match status" value="2"/>
</dbReference>
<dbReference type="GO" id="GO:0005886">
    <property type="term" value="C:plasma membrane"/>
    <property type="evidence" value="ECO:0007669"/>
    <property type="project" value="UniProtKB-SubCell"/>
</dbReference>
<feature type="transmembrane region" description="Helical" evidence="6">
    <location>
        <begin position="771"/>
        <end position="791"/>
    </location>
</feature>
<dbReference type="GO" id="GO:0022857">
    <property type="term" value="F:transmembrane transporter activity"/>
    <property type="evidence" value="ECO:0007669"/>
    <property type="project" value="TreeGrafter"/>
</dbReference>
<dbReference type="InterPro" id="IPR025857">
    <property type="entry name" value="MacB_PCD"/>
</dbReference>
<feature type="transmembrane region" description="Helical" evidence="6">
    <location>
        <begin position="349"/>
        <end position="368"/>
    </location>
</feature>
<evidence type="ECO:0000256" key="1">
    <source>
        <dbReference type="ARBA" id="ARBA00004651"/>
    </source>
</evidence>
<feature type="domain" description="MacB-like periplasmic core" evidence="8">
    <location>
        <begin position="492"/>
        <end position="646"/>
    </location>
</feature>
<dbReference type="Proteomes" id="UP000664034">
    <property type="component" value="Unassembled WGS sequence"/>
</dbReference>
<feature type="domain" description="MacB-like periplasmic core" evidence="8">
    <location>
        <begin position="20"/>
        <end position="240"/>
    </location>
</feature>
<keyword evidence="2" id="KW-1003">Cell membrane</keyword>
<dbReference type="PROSITE" id="PS51257">
    <property type="entry name" value="PROKAR_LIPOPROTEIN"/>
    <property type="match status" value="1"/>
</dbReference>
<dbReference type="RefSeq" id="WP_207365005.1">
    <property type="nucleotide sequence ID" value="NZ_JAFMYV010000006.1"/>
</dbReference>
<evidence type="ECO:0000256" key="4">
    <source>
        <dbReference type="ARBA" id="ARBA00022989"/>
    </source>
</evidence>
<keyword evidence="4 6" id="KW-1133">Transmembrane helix</keyword>
<feature type="transmembrane region" description="Helical" evidence="6">
    <location>
        <begin position="388"/>
        <end position="411"/>
    </location>
</feature>
<dbReference type="EMBL" id="JAFMYV010000006">
    <property type="protein sequence ID" value="MBO0937447.1"/>
    <property type="molecule type" value="Genomic_DNA"/>
</dbReference>
<keyword evidence="10" id="KW-1185">Reference proteome</keyword>
<comment type="subcellular location">
    <subcellularLocation>
        <location evidence="1">Cell membrane</location>
        <topology evidence="1">Multi-pass membrane protein</topology>
    </subcellularLocation>
</comment>
<protein>
    <submittedName>
        <fullName evidence="9">ABC transporter permease</fullName>
    </submittedName>
</protein>
<evidence type="ECO:0000259" key="7">
    <source>
        <dbReference type="Pfam" id="PF02687"/>
    </source>
</evidence>
<evidence type="ECO:0000256" key="2">
    <source>
        <dbReference type="ARBA" id="ARBA00022475"/>
    </source>
</evidence>
<gene>
    <name evidence="9" type="ORF">J2I47_12900</name>
</gene>
<reference evidence="9" key="1">
    <citation type="submission" date="2021-03" db="EMBL/GenBank/DDBJ databases">
        <title>Fibrella sp. HMF5335 genome sequencing and assembly.</title>
        <authorList>
            <person name="Kang H."/>
            <person name="Kim H."/>
            <person name="Bae S."/>
            <person name="Joh K."/>
        </authorList>
    </citation>
    <scope>NUCLEOTIDE SEQUENCE</scope>
    <source>
        <strain evidence="9">HMF5335</strain>
    </source>
</reference>